<reference evidence="3" key="1">
    <citation type="journal article" date="2023" name="Insect Mol. Biol.">
        <title>Genome sequencing provides insights into the evolution of gene families encoding plant cell wall-degrading enzymes in longhorned beetles.</title>
        <authorList>
            <person name="Shin N.R."/>
            <person name="Okamura Y."/>
            <person name="Kirsch R."/>
            <person name="Pauchet Y."/>
        </authorList>
    </citation>
    <scope>NUCLEOTIDE SEQUENCE</scope>
    <source>
        <strain evidence="3">MMC_N1</strain>
    </source>
</reference>
<name>A0ABQ9ITM4_9CUCU</name>
<dbReference type="InterPro" id="IPR004875">
    <property type="entry name" value="DDE_SF_endonuclease_dom"/>
</dbReference>
<accession>A0ABQ9ITM4</accession>
<proteinExistence type="predicted"/>
<evidence type="ECO:0000259" key="2">
    <source>
        <dbReference type="Pfam" id="PF03184"/>
    </source>
</evidence>
<dbReference type="PANTHER" id="PTHR19303:SF74">
    <property type="entry name" value="POGO TRANSPOSABLE ELEMENT WITH KRAB DOMAIN"/>
    <property type="match status" value="1"/>
</dbReference>
<feature type="region of interest" description="Disordered" evidence="1">
    <location>
        <begin position="264"/>
        <end position="296"/>
    </location>
</feature>
<feature type="compositionally biased region" description="Basic and acidic residues" evidence="1">
    <location>
        <begin position="264"/>
        <end position="288"/>
    </location>
</feature>
<comment type="caution">
    <text evidence="3">The sequence shown here is derived from an EMBL/GenBank/DDBJ whole genome shotgun (WGS) entry which is preliminary data.</text>
</comment>
<keyword evidence="4" id="KW-1185">Reference proteome</keyword>
<feature type="region of interest" description="Disordered" evidence="1">
    <location>
        <begin position="341"/>
        <end position="415"/>
    </location>
</feature>
<feature type="compositionally biased region" description="Basic and acidic residues" evidence="1">
    <location>
        <begin position="360"/>
        <end position="370"/>
    </location>
</feature>
<dbReference type="Gene3D" id="3.30.420.10">
    <property type="entry name" value="Ribonuclease H-like superfamily/Ribonuclease H"/>
    <property type="match status" value="1"/>
</dbReference>
<dbReference type="EMBL" id="JAPWTJ010002617">
    <property type="protein sequence ID" value="KAJ8965371.1"/>
    <property type="molecule type" value="Genomic_DNA"/>
</dbReference>
<feature type="domain" description="DDE-1" evidence="2">
    <location>
        <begin position="97"/>
        <end position="231"/>
    </location>
</feature>
<dbReference type="Pfam" id="PF03184">
    <property type="entry name" value="DDE_1"/>
    <property type="match status" value="1"/>
</dbReference>
<evidence type="ECO:0000313" key="4">
    <source>
        <dbReference type="Proteomes" id="UP001162164"/>
    </source>
</evidence>
<evidence type="ECO:0000256" key="1">
    <source>
        <dbReference type="SAM" id="MobiDB-lite"/>
    </source>
</evidence>
<organism evidence="3 4">
    <name type="scientific">Molorchus minor</name>
    <dbReference type="NCBI Taxonomy" id="1323400"/>
    <lineage>
        <taxon>Eukaryota</taxon>
        <taxon>Metazoa</taxon>
        <taxon>Ecdysozoa</taxon>
        <taxon>Arthropoda</taxon>
        <taxon>Hexapoda</taxon>
        <taxon>Insecta</taxon>
        <taxon>Pterygota</taxon>
        <taxon>Neoptera</taxon>
        <taxon>Endopterygota</taxon>
        <taxon>Coleoptera</taxon>
        <taxon>Polyphaga</taxon>
        <taxon>Cucujiformia</taxon>
        <taxon>Chrysomeloidea</taxon>
        <taxon>Cerambycidae</taxon>
        <taxon>Lamiinae</taxon>
        <taxon>Monochamini</taxon>
        <taxon>Molorchus</taxon>
    </lineage>
</organism>
<dbReference type="InterPro" id="IPR050863">
    <property type="entry name" value="CenT-Element_Derived"/>
</dbReference>
<dbReference type="InterPro" id="IPR036397">
    <property type="entry name" value="RNaseH_sf"/>
</dbReference>
<dbReference type="Proteomes" id="UP001162164">
    <property type="component" value="Unassembled WGS sequence"/>
</dbReference>
<feature type="compositionally biased region" description="Polar residues" evidence="1">
    <location>
        <begin position="341"/>
        <end position="352"/>
    </location>
</feature>
<sequence>MVSKHWVINFCKEHNLSVRTPEKTSIARASGFNRPQVMRFFENLRGLIEKYGFTAKDIYNMDESGMLTVPNKIPKVISSKGKKTVNKVVSGERGQLITAVCCISAAGVYVPPALIFPRKREKPELIDGAPPGTILMISDSGFINGDLFLIWLKHFKSFINCSTNEPILLVLDNHSSHISLAAITFCRRNGIHLLSLPPHSSHRLQPLDVVFFGPLKSAYSQEADKWMISHPGRAITQFQNAFSQTGIWPFNSDIFSDEDFAAADVKDRPEPEEVEEHHIPDEADHNEGSHNPNPENSEVVIELQDNSIAQELSDLAAASQNTDCIVIASYNSQATEDCNKNLNKSENSSTPESKMLPKKKISDSVNKSEECLPSTSNVSDNEESSDRNRVMPNDLFRLPKASEARSTRRQIKKKI</sequence>
<protein>
    <recommendedName>
        <fullName evidence="2">DDE-1 domain-containing protein</fullName>
    </recommendedName>
</protein>
<gene>
    <name evidence="3" type="ORF">NQ317_002874</name>
</gene>
<evidence type="ECO:0000313" key="3">
    <source>
        <dbReference type="EMBL" id="KAJ8965371.1"/>
    </source>
</evidence>
<dbReference type="PANTHER" id="PTHR19303">
    <property type="entry name" value="TRANSPOSON"/>
    <property type="match status" value="1"/>
</dbReference>